<dbReference type="PANTHER" id="PTHR12589">
    <property type="entry name" value="PYRUVOYL TETRAHYDROBIOPTERIN SYNTHASE"/>
    <property type="match status" value="1"/>
</dbReference>
<dbReference type="InterPro" id="IPR022469">
    <property type="entry name" value="PTPS_His_AS"/>
</dbReference>
<evidence type="ECO:0000256" key="2">
    <source>
        <dbReference type="ARBA" id="ARBA00005126"/>
    </source>
</evidence>
<evidence type="ECO:0000313" key="12">
    <source>
        <dbReference type="Proteomes" id="UP000241769"/>
    </source>
</evidence>
<dbReference type="SUPFAM" id="SSF52047">
    <property type="entry name" value="RNI-like"/>
    <property type="match status" value="1"/>
</dbReference>
<feature type="transmembrane region" description="Helical" evidence="10">
    <location>
        <begin position="623"/>
        <end position="641"/>
    </location>
</feature>
<dbReference type="EC" id="4.2.3.12" evidence="4"/>
<keyword evidence="8" id="KW-0783">Tetrahydrobiopterin biosynthesis</keyword>
<dbReference type="GO" id="GO:0006729">
    <property type="term" value="P:tetrahydrobiopterin biosynthetic process"/>
    <property type="evidence" value="ECO:0007669"/>
    <property type="project" value="UniProtKB-UniPathway"/>
</dbReference>
<feature type="transmembrane region" description="Helical" evidence="10">
    <location>
        <begin position="598"/>
        <end position="616"/>
    </location>
</feature>
<evidence type="ECO:0000256" key="3">
    <source>
        <dbReference type="ARBA" id="ARBA00009164"/>
    </source>
</evidence>
<dbReference type="FunFam" id="3.30.479.10:FF:000003">
    <property type="entry name" value="6-pyruvoyl tetrahydrobiopterin synthase"/>
    <property type="match status" value="1"/>
</dbReference>
<keyword evidence="10" id="KW-0472">Membrane</keyword>
<dbReference type="InterPro" id="IPR007115">
    <property type="entry name" value="6-PTP_synth/QueD"/>
</dbReference>
<organism evidence="11 12">
    <name type="scientific">Planoprotostelium fungivorum</name>
    <dbReference type="NCBI Taxonomy" id="1890364"/>
    <lineage>
        <taxon>Eukaryota</taxon>
        <taxon>Amoebozoa</taxon>
        <taxon>Evosea</taxon>
        <taxon>Variosea</taxon>
        <taxon>Cavosteliida</taxon>
        <taxon>Cavosteliaceae</taxon>
        <taxon>Planoprotostelium</taxon>
    </lineage>
</organism>
<evidence type="ECO:0000256" key="6">
    <source>
        <dbReference type="ARBA" id="ARBA00022723"/>
    </source>
</evidence>
<dbReference type="GO" id="GO:0046872">
    <property type="term" value="F:metal ion binding"/>
    <property type="evidence" value="ECO:0007669"/>
    <property type="project" value="UniProtKB-KW"/>
</dbReference>
<dbReference type="GO" id="GO:0005739">
    <property type="term" value="C:mitochondrion"/>
    <property type="evidence" value="ECO:0007669"/>
    <property type="project" value="TreeGrafter"/>
</dbReference>
<comment type="similarity">
    <text evidence="3">Belongs to the PTPS family.</text>
</comment>
<dbReference type="SUPFAM" id="SSF55620">
    <property type="entry name" value="Tetrahydrobiopterin biosynthesis enzymes-like"/>
    <property type="match status" value="1"/>
</dbReference>
<keyword evidence="12" id="KW-1185">Reference proteome</keyword>
<sequence length="813" mass="92504">MSSVSSKKFWVANFVHSQGHTNYDIYKGAYKATTKRKIESTSATKVMSHTELKGRRVQMKIEGNNEIFTVSRTIKKLAQNHVLKPSTLRCLPASDRIFSELKDMIFEKESQVEDITFVFSHFTSLEKLQLENIEDYGENSVFLRTHYDKFLKALPSGTKLRSLIIHQCPWAQITFSTVLNLITPPLQVIGLEYRDFEGDESLTKISERLSVCTNIQDVSLWGRSSSILETIDTETVKKGLLSRMKLLTMVHTQWLAKLRKLTLQCYTEVDKAAASCSPLNSSRHNRHSAGLLISTMFSLYLLRELLKVMKRLRGLVNSSSLSSVYLWLSPNAESRGAQSGPVVSRSRLEGLSGSTISSRGTEYIPYGEHAFPGIKQETKEELSHIQKEGNGAGAQEINHAELRGVVCAITHTGAAHNLTIYSDSFNIVLFCNKDPHSLPEKKEPYSNLITKIMTIWTNKRKKQYNLTEDDSCKFCSDTMEESIMDSHQHALGECIFTRELNDQLWATLKQFWDKNCRHQLIPNYYCFSLNSLISQLYFFSMWVNSHPLWAKILPLYAAEHMSRKNYFSPHFTLSLSPFLVGRVQSYQLASNGLLSASYMPPIILLLLLTSHWLLSAAIVGHKLFAILCLSLFVLTLYFPLIVVNCKLFATCYLPLSCHLLFATCYCLRGSRKIKGGELGGEMINFSRRETFSAAHRLHNPQWSAEQNASVFGKCNNANFHGHNYVLEVTVRGEIEEESGMVMNLEDLKKIMQETVMNKLDHKNLDLDVEELKGTVTTTENLAVFIFRSIKQRTSLLYKVKLWETEKNVVTYKG</sequence>
<reference evidence="11 12" key="1">
    <citation type="journal article" date="2018" name="Genome Biol. Evol.">
        <title>Multiple Roots of Fruiting Body Formation in Amoebozoa.</title>
        <authorList>
            <person name="Hillmann F."/>
            <person name="Forbes G."/>
            <person name="Novohradska S."/>
            <person name="Ferling I."/>
            <person name="Riege K."/>
            <person name="Groth M."/>
            <person name="Westermann M."/>
            <person name="Marz M."/>
            <person name="Spaller T."/>
            <person name="Winckler T."/>
            <person name="Schaap P."/>
            <person name="Glockner G."/>
        </authorList>
    </citation>
    <scope>NUCLEOTIDE SEQUENCE [LARGE SCALE GENOMIC DNA]</scope>
    <source>
        <strain evidence="11 12">Jena</strain>
    </source>
</reference>
<evidence type="ECO:0000313" key="11">
    <source>
        <dbReference type="EMBL" id="PRP87835.1"/>
    </source>
</evidence>
<keyword evidence="10" id="KW-1133">Transmembrane helix</keyword>
<dbReference type="EMBL" id="MDYQ01000017">
    <property type="protein sequence ID" value="PRP87835.1"/>
    <property type="molecule type" value="Genomic_DNA"/>
</dbReference>
<proteinExistence type="inferred from homology"/>
<evidence type="ECO:0000256" key="9">
    <source>
        <dbReference type="ARBA" id="ARBA00023239"/>
    </source>
</evidence>
<dbReference type="Proteomes" id="UP000241769">
    <property type="component" value="Unassembled WGS sequence"/>
</dbReference>
<dbReference type="GO" id="GO:0003874">
    <property type="term" value="F:6-pyruvoyltetrahydropterin synthase activity"/>
    <property type="evidence" value="ECO:0007669"/>
    <property type="project" value="UniProtKB-EC"/>
</dbReference>
<dbReference type="UniPathway" id="UPA00849">
    <property type="reaction ID" value="UER00819"/>
</dbReference>
<evidence type="ECO:0000256" key="1">
    <source>
        <dbReference type="ARBA" id="ARBA00001947"/>
    </source>
</evidence>
<dbReference type="STRING" id="1890364.A0A2P6NV49"/>
<dbReference type="InParanoid" id="A0A2P6NV49"/>
<evidence type="ECO:0000256" key="4">
    <source>
        <dbReference type="ARBA" id="ARBA00013100"/>
    </source>
</evidence>
<keyword evidence="9" id="KW-0456">Lyase</keyword>
<dbReference type="PROSITE" id="PS00988">
    <property type="entry name" value="PTPS_2"/>
    <property type="match status" value="1"/>
</dbReference>
<dbReference type="PANTHER" id="PTHR12589:SF7">
    <property type="entry name" value="6-PYRUVOYL TETRAHYDROBIOPTERIN SYNTHASE"/>
    <property type="match status" value="1"/>
</dbReference>
<accession>A0A2P6NV49</accession>
<keyword evidence="10" id="KW-0812">Transmembrane</keyword>
<evidence type="ECO:0000256" key="5">
    <source>
        <dbReference type="ARBA" id="ARBA00015587"/>
    </source>
</evidence>
<name>A0A2P6NV49_9EUKA</name>
<evidence type="ECO:0000256" key="10">
    <source>
        <dbReference type="SAM" id="Phobius"/>
    </source>
</evidence>
<dbReference type="Gene3D" id="3.30.479.10">
    <property type="entry name" value="6-pyruvoyl tetrahydropterin synthase/QueD"/>
    <property type="match status" value="1"/>
</dbReference>
<gene>
    <name evidence="11" type="ORF">PROFUN_04309</name>
</gene>
<comment type="cofactor">
    <cofactor evidence="1">
        <name>Zn(2+)</name>
        <dbReference type="ChEBI" id="CHEBI:29105"/>
    </cofactor>
</comment>
<evidence type="ECO:0000256" key="8">
    <source>
        <dbReference type="ARBA" id="ARBA00023007"/>
    </source>
</evidence>
<dbReference type="AlphaFoldDB" id="A0A2P6NV49"/>
<comment type="pathway">
    <text evidence="2">Cofactor biosynthesis; tetrahydrobiopterin biosynthesis; tetrahydrobiopterin from 7,8-dihydroneopterin triphosphate: step 1/3.</text>
</comment>
<evidence type="ECO:0000256" key="7">
    <source>
        <dbReference type="ARBA" id="ARBA00022833"/>
    </source>
</evidence>
<comment type="caution">
    <text evidence="11">The sequence shown here is derived from an EMBL/GenBank/DDBJ whole genome shotgun (WGS) entry which is preliminary data.</text>
</comment>
<keyword evidence="6" id="KW-0479">Metal-binding</keyword>
<dbReference type="Pfam" id="PF01242">
    <property type="entry name" value="PTPS"/>
    <property type="match status" value="1"/>
</dbReference>
<dbReference type="OrthoDB" id="14045at2759"/>
<dbReference type="InterPro" id="IPR038418">
    <property type="entry name" value="6-PTP_synth/QueD_sf"/>
</dbReference>
<keyword evidence="7" id="KW-0862">Zinc</keyword>
<protein>
    <recommendedName>
        <fullName evidence="5">6-pyruvoyl tetrahydrobiopterin synthase</fullName>
        <ecNumber evidence="4">4.2.3.12</ecNumber>
    </recommendedName>
</protein>